<dbReference type="InterPro" id="IPR015947">
    <property type="entry name" value="PUA-like_sf"/>
</dbReference>
<dbReference type="EMBL" id="ABEU02000015">
    <property type="status" value="NOT_ANNOTATED_CDS"/>
    <property type="molecule type" value="Genomic_DNA"/>
</dbReference>
<dbReference type="InParanoid" id="A0A7I4AZI3"/>
<dbReference type="Gene3D" id="2.30.130.40">
    <property type="entry name" value="LON domain-like"/>
    <property type="match status" value="1"/>
</dbReference>
<dbReference type="Gene3D" id="1.25.40.10">
    <property type="entry name" value="Tetratricopeptide repeat domain"/>
    <property type="match status" value="1"/>
</dbReference>
<dbReference type="InterPro" id="IPR011990">
    <property type="entry name" value="TPR-like_helical_dom_sf"/>
</dbReference>
<dbReference type="InterPro" id="IPR003111">
    <property type="entry name" value="Lon_prtase_N"/>
</dbReference>
<dbReference type="InterPro" id="IPR013083">
    <property type="entry name" value="Znf_RING/FYVE/PHD"/>
</dbReference>
<dbReference type="SUPFAM" id="SSF48452">
    <property type="entry name" value="TPR-like"/>
    <property type="match status" value="1"/>
</dbReference>
<reference evidence="9 10" key="2">
    <citation type="journal article" date="2018" name="Plant J.">
        <title>The Physcomitrella patens chromosome-scale assembly reveals moss genome structure and evolution.</title>
        <authorList>
            <person name="Lang D."/>
            <person name="Ullrich K.K."/>
            <person name="Murat F."/>
            <person name="Fuchs J."/>
            <person name="Jenkins J."/>
            <person name="Haas F.B."/>
            <person name="Piednoel M."/>
            <person name="Gundlach H."/>
            <person name="Van Bel M."/>
            <person name="Meyberg R."/>
            <person name="Vives C."/>
            <person name="Morata J."/>
            <person name="Symeonidi A."/>
            <person name="Hiss M."/>
            <person name="Muchero W."/>
            <person name="Kamisugi Y."/>
            <person name="Saleh O."/>
            <person name="Blanc G."/>
            <person name="Decker E.L."/>
            <person name="van Gessel N."/>
            <person name="Grimwood J."/>
            <person name="Hayes R.D."/>
            <person name="Graham S.W."/>
            <person name="Gunter L.E."/>
            <person name="McDaniel S.F."/>
            <person name="Hoernstein S.N.W."/>
            <person name="Larsson A."/>
            <person name="Li F.W."/>
            <person name="Perroud P.F."/>
            <person name="Phillips J."/>
            <person name="Ranjan P."/>
            <person name="Rokshar D.S."/>
            <person name="Rothfels C.J."/>
            <person name="Schneider L."/>
            <person name="Shu S."/>
            <person name="Stevenson D.W."/>
            <person name="Thummler F."/>
            <person name="Tillich M."/>
            <person name="Villarreal Aguilar J.C."/>
            <person name="Widiez T."/>
            <person name="Wong G.K."/>
            <person name="Wymore A."/>
            <person name="Zhang Y."/>
            <person name="Zimmer A.D."/>
            <person name="Quatrano R.S."/>
            <person name="Mayer K.F.X."/>
            <person name="Goodstein D."/>
            <person name="Casacuberta J.M."/>
            <person name="Vandepoele K."/>
            <person name="Reski R."/>
            <person name="Cuming A.C."/>
            <person name="Tuskan G.A."/>
            <person name="Maumus F."/>
            <person name="Salse J."/>
            <person name="Schmutz J."/>
            <person name="Rensing S.A."/>
        </authorList>
    </citation>
    <scope>NUCLEOTIDE SEQUENCE [LARGE SCALE GENOMIC DNA]</scope>
    <source>
        <strain evidence="9 10">cv. Gransden 2004</strain>
    </source>
</reference>
<dbReference type="Proteomes" id="UP000006727">
    <property type="component" value="Chromosome 15"/>
</dbReference>
<dbReference type="PROSITE" id="PS50005">
    <property type="entry name" value="TPR"/>
    <property type="match status" value="1"/>
</dbReference>
<feature type="signal peptide" evidence="6">
    <location>
        <begin position="1"/>
        <end position="18"/>
    </location>
</feature>
<dbReference type="Gene3D" id="1.20.58.1480">
    <property type="match status" value="1"/>
</dbReference>
<evidence type="ECO:0000259" key="8">
    <source>
        <dbReference type="PROSITE" id="PS51787"/>
    </source>
</evidence>
<dbReference type="InterPro" id="IPR046336">
    <property type="entry name" value="Lon_prtase_N_sf"/>
</dbReference>
<dbReference type="InterPro" id="IPR019734">
    <property type="entry name" value="TPR_rpt"/>
</dbReference>
<evidence type="ECO:0000256" key="4">
    <source>
        <dbReference type="PROSITE-ProRule" id="PRU00175"/>
    </source>
</evidence>
<evidence type="ECO:0000256" key="6">
    <source>
        <dbReference type="SAM" id="SignalP"/>
    </source>
</evidence>
<evidence type="ECO:0000256" key="2">
    <source>
        <dbReference type="ARBA" id="ARBA00022771"/>
    </source>
</evidence>
<evidence type="ECO:0000313" key="9">
    <source>
        <dbReference type="EnsemblPlants" id="Pp3c15_14620V3.5"/>
    </source>
</evidence>
<keyword evidence="5" id="KW-0802">TPR repeat</keyword>
<feature type="domain" description="Lon N-terminal" evidence="8">
    <location>
        <begin position="286"/>
        <end position="488"/>
    </location>
</feature>
<dbReference type="CDD" id="cd16514">
    <property type="entry name" value="RING-HC_LONFs_rpt2"/>
    <property type="match status" value="1"/>
</dbReference>
<dbReference type="SMART" id="SM00184">
    <property type="entry name" value="RING"/>
    <property type="match status" value="1"/>
</dbReference>
<reference evidence="9" key="3">
    <citation type="submission" date="2020-12" db="UniProtKB">
        <authorList>
            <consortium name="EnsemblPlants"/>
        </authorList>
    </citation>
    <scope>IDENTIFICATION</scope>
</reference>
<feature type="repeat" description="TPR" evidence="5">
    <location>
        <begin position="137"/>
        <end position="170"/>
    </location>
</feature>
<evidence type="ECO:0000259" key="7">
    <source>
        <dbReference type="PROSITE" id="PS50089"/>
    </source>
</evidence>
<dbReference type="FunCoup" id="A0A7I4AZI3">
    <property type="interactions" value="641"/>
</dbReference>
<dbReference type="PROSITE" id="PS50089">
    <property type="entry name" value="ZF_RING_2"/>
    <property type="match status" value="1"/>
</dbReference>
<dbReference type="Gene3D" id="3.30.40.10">
    <property type="entry name" value="Zinc/RING finger domain, C3HC4 (zinc finger)"/>
    <property type="match status" value="1"/>
</dbReference>
<dbReference type="SMART" id="SM00464">
    <property type="entry name" value="LON"/>
    <property type="match status" value="1"/>
</dbReference>
<organism evidence="9 10">
    <name type="scientific">Physcomitrium patens</name>
    <name type="common">Spreading-leaved earth moss</name>
    <name type="synonym">Physcomitrella patens</name>
    <dbReference type="NCBI Taxonomy" id="3218"/>
    <lineage>
        <taxon>Eukaryota</taxon>
        <taxon>Viridiplantae</taxon>
        <taxon>Streptophyta</taxon>
        <taxon>Embryophyta</taxon>
        <taxon>Bryophyta</taxon>
        <taxon>Bryophytina</taxon>
        <taxon>Bryopsida</taxon>
        <taxon>Funariidae</taxon>
        <taxon>Funariales</taxon>
        <taxon>Funariaceae</taxon>
        <taxon>Physcomitrium</taxon>
    </lineage>
</organism>
<accession>A0A7I4AZI3</accession>
<keyword evidence="2 4" id="KW-0863">Zinc-finger</keyword>
<dbReference type="EnsemblPlants" id="Pp3c15_14620V3.5">
    <property type="protein sequence ID" value="Pp3c15_14620V3.5"/>
    <property type="gene ID" value="Pp3c15_14620"/>
</dbReference>
<dbReference type="SUPFAM" id="SSF57850">
    <property type="entry name" value="RING/U-box"/>
    <property type="match status" value="1"/>
</dbReference>
<dbReference type="PROSITE" id="PS51787">
    <property type="entry name" value="LON_N"/>
    <property type="match status" value="1"/>
</dbReference>
<protein>
    <submittedName>
        <fullName evidence="9">Uncharacterized protein</fullName>
    </submittedName>
</protein>
<dbReference type="AlphaFoldDB" id="A0A7I4AZI3"/>
<evidence type="ECO:0000256" key="1">
    <source>
        <dbReference type="ARBA" id="ARBA00022723"/>
    </source>
</evidence>
<dbReference type="Pfam" id="PF13923">
    <property type="entry name" value="zf-C3HC4_2"/>
    <property type="match status" value="1"/>
</dbReference>
<dbReference type="PANTHER" id="PTHR23327">
    <property type="entry name" value="RING FINGER PROTEIN 127"/>
    <property type="match status" value="1"/>
</dbReference>
<dbReference type="PANTHER" id="PTHR23327:SF42">
    <property type="entry name" value="LON PEPTIDASE N-TERMINAL DOMAIN AND RING FINGER PROTEIN C14F5.10C"/>
    <property type="match status" value="1"/>
</dbReference>
<proteinExistence type="predicted"/>
<dbReference type="GO" id="GO:0005737">
    <property type="term" value="C:cytoplasm"/>
    <property type="evidence" value="ECO:0007669"/>
    <property type="project" value="UniProtKB-ARBA"/>
</dbReference>
<evidence type="ECO:0000256" key="5">
    <source>
        <dbReference type="PROSITE-ProRule" id="PRU00339"/>
    </source>
</evidence>
<dbReference type="InterPro" id="IPR017907">
    <property type="entry name" value="Znf_RING_CS"/>
</dbReference>
<dbReference type="InterPro" id="IPR001841">
    <property type="entry name" value="Znf_RING"/>
</dbReference>
<dbReference type="Gramene" id="Pp3c15_14620V3.5">
    <property type="protein sequence ID" value="Pp3c15_14620V3.5"/>
    <property type="gene ID" value="Pp3c15_14620"/>
</dbReference>
<keyword evidence="1" id="KW-0479">Metal-binding</keyword>
<keyword evidence="10" id="KW-1185">Reference proteome</keyword>
<evidence type="ECO:0000313" key="10">
    <source>
        <dbReference type="Proteomes" id="UP000006727"/>
    </source>
</evidence>
<dbReference type="OMA" id="MGMVVID"/>
<evidence type="ECO:0000256" key="3">
    <source>
        <dbReference type="ARBA" id="ARBA00022833"/>
    </source>
</evidence>
<dbReference type="SUPFAM" id="SSF88697">
    <property type="entry name" value="PUA domain-like"/>
    <property type="match status" value="1"/>
</dbReference>
<name>A0A7I4AZI3_PHYPA</name>
<dbReference type="PROSITE" id="PS00518">
    <property type="entry name" value="ZF_RING_1"/>
    <property type="match status" value="1"/>
</dbReference>
<reference evidence="9 10" key="1">
    <citation type="journal article" date="2008" name="Science">
        <title>The Physcomitrella genome reveals evolutionary insights into the conquest of land by plants.</title>
        <authorList>
            <person name="Rensing S."/>
            <person name="Lang D."/>
            <person name="Zimmer A."/>
            <person name="Terry A."/>
            <person name="Salamov A."/>
            <person name="Shapiro H."/>
            <person name="Nishiyama T."/>
            <person name="Perroud P.-F."/>
            <person name="Lindquist E."/>
            <person name="Kamisugi Y."/>
            <person name="Tanahashi T."/>
            <person name="Sakakibara K."/>
            <person name="Fujita T."/>
            <person name="Oishi K."/>
            <person name="Shin-I T."/>
            <person name="Kuroki Y."/>
            <person name="Toyoda A."/>
            <person name="Suzuki Y."/>
            <person name="Hashimoto A."/>
            <person name="Yamaguchi K."/>
            <person name="Sugano A."/>
            <person name="Kohara Y."/>
            <person name="Fujiyama A."/>
            <person name="Anterola A."/>
            <person name="Aoki S."/>
            <person name="Ashton N."/>
            <person name="Barbazuk W.B."/>
            <person name="Barker E."/>
            <person name="Bennetzen J."/>
            <person name="Bezanilla M."/>
            <person name="Blankenship R."/>
            <person name="Cho S.H."/>
            <person name="Dutcher S."/>
            <person name="Estelle M."/>
            <person name="Fawcett J.A."/>
            <person name="Gundlach H."/>
            <person name="Hanada K."/>
            <person name="Heyl A."/>
            <person name="Hicks K.A."/>
            <person name="Hugh J."/>
            <person name="Lohr M."/>
            <person name="Mayer K."/>
            <person name="Melkozernov A."/>
            <person name="Murata T."/>
            <person name="Nelson D."/>
            <person name="Pils B."/>
            <person name="Prigge M."/>
            <person name="Reiss B."/>
            <person name="Renner T."/>
            <person name="Rombauts S."/>
            <person name="Rushton P."/>
            <person name="Sanderfoot A."/>
            <person name="Schween G."/>
            <person name="Shiu S.-H."/>
            <person name="Stueber K."/>
            <person name="Theodoulou F.L."/>
            <person name="Tu H."/>
            <person name="Van de Peer Y."/>
            <person name="Verrier P.J."/>
            <person name="Waters E."/>
            <person name="Wood A."/>
            <person name="Yang L."/>
            <person name="Cove D."/>
            <person name="Cuming A."/>
            <person name="Hasebe M."/>
            <person name="Lucas S."/>
            <person name="Mishler D.B."/>
            <person name="Reski R."/>
            <person name="Grigoriev I."/>
            <person name="Quatrano R.S."/>
            <person name="Boore J.L."/>
        </authorList>
    </citation>
    <scope>NUCLEOTIDE SEQUENCE [LARGE SCALE GENOMIC DNA]</scope>
    <source>
        <strain evidence="9 10">cv. Gransden 2004</strain>
    </source>
</reference>
<keyword evidence="3" id="KW-0862">Zinc</keyword>
<feature type="chain" id="PRO_5029788009" evidence="6">
    <location>
        <begin position="19"/>
        <end position="496"/>
    </location>
</feature>
<gene>
    <name evidence="9" type="primary">LOC112292036</name>
</gene>
<sequence length="496" mass="56389">MVFGVISGIITVVSSAMANEDDVEDVKDLSLVDGEGETSPEKNAAVEFLRRGNRDFRNSRFKEAILCYTKALNANCLDQAMLYSNRCAAYCKYSQGIRLRPARTSEESAMLELDPMTLGQLALKDSEKLVKLQSDNPKAYLRKATAQVLLEQYEAAVETYLSGLEIDPMNKPLQEGLREVKILMEGVEQNDSKRRKLKRSDDLDCTLCLKLLHQPITTPCGHSFCRACLLQALDHGNKCPMCRTVIFVSPKTYPVSVTLNNLIQRNFPEEFAERKAEMDAVSLAGGETLPLFVMDVVLPMQQLMLNIFEPRYRLMIRRVVEGNHRMGMVRIEESGSLAEVACEVEITECEPLPDGRFEIEVVGKRRFRMTETWEQDGYRVAKVQWLQDVVHPDGSPEKDELAQSVRTAADLVNAFISRVRDIAVRSDRRLLEMLNRTEGMPSASDPERFSFWVANLMNIPGRERLQYLRITDTRERLTREITRLRSMPADSNCCIQ</sequence>
<dbReference type="SMART" id="SM00028">
    <property type="entry name" value="TPR"/>
    <property type="match status" value="2"/>
</dbReference>
<feature type="domain" description="RING-type" evidence="7">
    <location>
        <begin position="205"/>
        <end position="243"/>
    </location>
</feature>
<dbReference type="Pfam" id="PF02190">
    <property type="entry name" value="LON_substr_bdg"/>
    <property type="match status" value="1"/>
</dbReference>
<dbReference type="GO" id="GO:0008270">
    <property type="term" value="F:zinc ion binding"/>
    <property type="evidence" value="ECO:0007669"/>
    <property type="project" value="UniProtKB-KW"/>
</dbReference>
<keyword evidence="6" id="KW-0732">Signal</keyword>